<evidence type="ECO:0000313" key="1">
    <source>
        <dbReference type="EMBL" id="PSK91963.1"/>
    </source>
</evidence>
<protein>
    <recommendedName>
        <fullName evidence="3">Lipocalin-like protein</fullName>
    </recommendedName>
</protein>
<evidence type="ECO:0000313" key="2">
    <source>
        <dbReference type="Proteomes" id="UP000240572"/>
    </source>
</evidence>
<keyword evidence="2" id="KW-1185">Reference proteome</keyword>
<sequence length="149" mass="16752">MDTIESPTADSMMKVREKAIDTMTTVDSSMAMYFRTTNLDSIKMLMKKEMQTFKEQQEASAKQGSMNFRKDGIIVFEGGGNTDSLKWQLIDNKKLVLTAIDPAKGPGQMDTFLVEKLTASDLRLKLEKGTNKVFFNLKPAGEKKAEEKK</sequence>
<name>A0A2P8D419_9BACT</name>
<organism evidence="1 2">
    <name type="scientific">Taibaiella chishuiensis</name>
    <dbReference type="NCBI Taxonomy" id="1434707"/>
    <lineage>
        <taxon>Bacteria</taxon>
        <taxon>Pseudomonadati</taxon>
        <taxon>Bacteroidota</taxon>
        <taxon>Chitinophagia</taxon>
        <taxon>Chitinophagales</taxon>
        <taxon>Chitinophagaceae</taxon>
        <taxon>Taibaiella</taxon>
    </lineage>
</organism>
<dbReference type="RefSeq" id="WP_106523045.1">
    <property type="nucleotide sequence ID" value="NZ_PYGD01000004.1"/>
</dbReference>
<gene>
    <name evidence="1" type="ORF">B0I18_10457</name>
</gene>
<proteinExistence type="predicted"/>
<comment type="caution">
    <text evidence="1">The sequence shown here is derived from an EMBL/GenBank/DDBJ whole genome shotgun (WGS) entry which is preliminary data.</text>
</comment>
<evidence type="ECO:0008006" key="3">
    <source>
        <dbReference type="Google" id="ProtNLM"/>
    </source>
</evidence>
<dbReference type="OrthoDB" id="9826752at2"/>
<accession>A0A2P8D419</accession>
<dbReference type="Proteomes" id="UP000240572">
    <property type="component" value="Unassembled WGS sequence"/>
</dbReference>
<dbReference type="EMBL" id="PYGD01000004">
    <property type="protein sequence ID" value="PSK91963.1"/>
    <property type="molecule type" value="Genomic_DNA"/>
</dbReference>
<dbReference type="AlphaFoldDB" id="A0A2P8D419"/>
<reference evidence="1 2" key="1">
    <citation type="submission" date="2018-03" db="EMBL/GenBank/DDBJ databases">
        <title>Genomic Encyclopedia of Type Strains, Phase III (KMG-III): the genomes of soil and plant-associated and newly described type strains.</title>
        <authorList>
            <person name="Whitman W."/>
        </authorList>
    </citation>
    <scope>NUCLEOTIDE SEQUENCE [LARGE SCALE GENOMIC DNA]</scope>
    <source>
        <strain evidence="1 2">CGMCC 1.12700</strain>
    </source>
</reference>